<organism evidence="1 2">
    <name type="scientific">Heliobacterium chlorum</name>
    <dbReference type="NCBI Taxonomy" id="2698"/>
    <lineage>
        <taxon>Bacteria</taxon>
        <taxon>Bacillati</taxon>
        <taxon>Bacillota</taxon>
        <taxon>Clostridia</taxon>
        <taxon>Eubacteriales</taxon>
        <taxon>Heliobacteriaceae</taxon>
        <taxon>Heliobacterium</taxon>
    </lineage>
</organism>
<dbReference type="Proteomes" id="UP000617402">
    <property type="component" value="Unassembled WGS sequence"/>
</dbReference>
<name>A0ABR7T835_HELCL</name>
<dbReference type="EMBL" id="JACVHF010000020">
    <property type="protein sequence ID" value="MBC9785876.1"/>
    <property type="molecule type" value="Genomic_DNA"/>
</dbReference>
<keyword evidence="2" id="KW-1185">Reference proteome</keyword>
<comment type="caution">
    <text evidence="1">The sequence shown here is derived from an EMBL/GenBank/DDBJ whole genome shotgun (WGS) entry which is preliminary data.</text>
</comment>
<dbReference type="InterPro" id="IPR013785">
    <property type="entry name" value="Aldolase_TIM"/>
</dbReference>
<protein>
    <recommendedName>
        <fullName evidence="3">DAC domain-containing protein</fullName>
    </recommendedName>
</protein>
<dbReference type="SUPFAM" id="SSF143597">
    <property type="entry name" value="YojJ-like"/>
    <property type="match status" value="1"/>
</dbReference>
<evidence type="ECO:0008006" key="3">
    <source>
        <dbReference type="Google" id="ProtNLM"/>
    </source>
</evidence>
<dbReference type="InterPro" id="IPR036888">
    <property type="entry name" value="DNA_integrity_DisA_N_sf"/>
</dbReference>
<proteinExistence type="predicted"/>
<sequence>MENFQMDHIKKALEELIGFDLIYELDNSTDFINIQMEVKSPFFTVLNDPSVHASFFTIASKYLNSARKKETWLPSYTTAFIENICQQYLSFVFYNNKDNDYSYEQYLFFETLKSVSNKTYEGIPANLGLLLFPNQEIEEIKHIINSLELDFIQLNSNEKLDFYIKNKQTYKIIDGYSLAFIVNGNFEILGITRKKVNGKSIKDLVLNRLHDLSIHHHNLYIASLYKQTAIKAPGLEASIRNKVIKTCNDELKQIVSKMNFPDYFFIEVRSGNINVHLLEDVFFSIVNNKWKLKYFQFMKFLLTNNNGLSRRIFGEKFFYASDSSFPTSIVNDKCKHLVESVNKFISIVRYASENNIGSLFLILAVNEFEVNKYITKDYIDIPLPDELLLHYKKTNNQLAVVLNMNDCKLNLKSCDKYLFVLLSSVDGSVILDSNFNILSFGELINSSGEVSPSEQGARTAAALAASKFGTAIKVSEDGNISVYHSQKKLMEI</sequence>
<evidence type="ECO:0000313" key="1">
    <source>
        <dbReference type="EMBL" id="MBC9785876.1"/>
    </source>
</evidence>
<dbReference type="RefSeq" id="WP_188041310.1">
    <property type="nucleotide sequence ID" value="NZ_JACVHF010000020.1"/>
</dbReference>
<gene>
    <name evidence="1" type="ORF">H1S01_15425</name>
</gene>
<reference evidence="1 2" key="1">
    <citation type="submission" date="2020-07" db="EMBL/GenBank/DDBJ databases">
        <title>Draft whole-genome sequence of Heliobacterium chlorum DSM 3682, type strain.</title>
        <authorList>
            <person name="Kyndt J.A."/>
            <person name="Meyer T.E."/>
            <person name="Imhoff J.F."/>
        </authorList>
    </citation>
    <scope>NUCLEOTIDE SEQUENCE [LARGE SCALE GENOMIC DNA]</scope>
    <source>
        <strain evidence="1 2">DSM 3682</strain>
    </source>
</reference>
<dbReference type="Gene3D" id="3.40.1700.10">
    <property type="entry name" value="DNA integrity scanning protein, DisA, N-terminal domain"/>
    <property type="match status" value="1"/>
</dbReference>
<accession>A0ABR7T835</accession>
<dbReference type="Gene3D" id="3.20.20.70">
    <property type="entry name" value="Aldolase class I"/>
    <property type="match status" value="1"/>
</dbReference>
<evidence type="ECO:0000313" key="2">
    <source>
        <dbReference type="Proteomes" id="UP000617402"/>
    </source>
</evidence>